<sequence length="259" mass="28294">MTGALRSTLRVLGLPLVLVAIWWIATAGSSNFYWPSLQSILTAFPGTWFEGRFGQDVLPSMGRLLVGYTLALVIGIGAGIAIGSFRRLRLLLEPALEFFRALPPPILVPIIILFAGIGDGMKVVVIVSGALWPVLLNTVEGVRGVDEVQRDTARVYRLRPLTRLRRLILPAASPQIAAGARQSLSIAIILMVISEMFAASNGLGFTIVQFQRQFAIPEMWSGIILLGLIGVLLSMIFRLVESRALAWYDGARRADREKG</sequence>
<dbReference type="Proteomes" id="UP000194360">
    <property type="component" value="Unassembled WGS sequence"/>
</dbReference>
<evidence type="ECO:0000313" key="10">
    <source>
        <dbReference type="Proteomes" id="UP000194360"/>
    </source>
</evidence>
<keyword evidence="3" id="KW-1003">Cell membrane</keyword>
<feature type="transmembrane region" description="Helical" evidence="7">
    <location>
        <begin position="184"/>
        <end position="208"/>
    </location>
</feature>
<evidence type="ECO:0000256" key="4">
    <source>
        <dbReference type="ARBA" id="ARBA00022692"/>
    </source>
</evidence>
<protein>
    <submittedName>
        <fullName evidence="9">Putative aliphatic sulfonates transport permease protein SsuC</fullName>
    </submittedName>
</protein>
<proteinExistence type="inferred from homology"/>
<feature type="domain" description="ABC transmembrane type-1" evidence="8">
    <location>
        <begin position="57"/>
        <end position="241"/>
    </location>
</feature>
<dbReference type="InterPro" id="IPR035906">
    <property type="entry name" value="MetI-like_sf"/>
</dbReference>
<evidence type="ECO:0000313" key="9">
    <source>
        <dbReference type="EMBL" id="OSY39053.1"/>
    </source>
</evidence>
<dbReference type="PANTHER" id="PTHR30151:SF0">
    <property type="entry name" value="ABC TRANSPORTER PERMEASE PROTEIN MJ0413-RELATED"/>
    <property type="match status" value="1"/>
</dbReference>
<evidence type="ECO:0000256" key="7">
    <source>
        <dbReference type="RuleBase" id="RU363032"/>
    </source>
</evidence>
<dbReference type="OrthoDB" id="3173654at2"/>
<feature type="transmembrane region" description="Helical" evidence="7">
    <location>
        <begin position="220"/>
        <end position="240"/>
    </location>
</feature>
<evidence type="ECO:0000256" key="1">
    <source>
        <dbReference type="ARBA" id="ARBA00004651"/>
    </source>
</evidence>
<dbReference type="EMBL" id="MIGB01000019">
    <property type="protein sequence ID" value="OSY39053.1"/>
    <property type="molecule type" value="Genomic_DNA"/>
</dbReference>
<dbReference type="GO" id="GO:0005886">
    <property type="term" value="C:plasma membrane"/>
    <property type="evidence" value="ECO:0007669"/>
    <property type="project" value="UniProtKB-SubCell"/>
</dbReference>
<dbReference type="PANTHER" id="PTHR30151">
    <property type="entry name" value="ALKANE SULFONATE ABC TRANSPORTER-RELATED, MEMBRANE SUBUNIT"/>
    <property type="match status" value="1"/>
</dbReference>
<keyword evidence="2 7" id="KW-0813">Transport</keyword>
<dbReference type="GO" id="GO:0055085">
    <property type="term" value="P:transmembrane transport"/>
    <property type="evidence" value="ECO:0007669"/>
    <property type="project" value="InterPro"/>
</dbReference>
<evidence type="ECO:0000256" key="6">
    <source>
        <dbReference type="ARBA" id="ARBA00023136"/>
    </source>
</evidence>
<accession>A0A1Y2MV41</accession>
<dbReference type="STRING" id="2074.BG845_03622"/>
<dbReference type="RefSeq" id="WP_085913837.1">
    <property type="nucleotide sequence ID" value="NZ_AP018920.1"/>
</dbReference>
<dbReference type="PROSITE" id="PS50928">
    <property type="entry name" value="ABC_TM1"/>
    <property type="match status" value="1"/>
</dbReference>
<feature type="transmembrane region" description="Helical" evidence="7">
    <location>
        <begin position="106"/>
        <end position="132"/>
    </location>
</feature>
<feature type="transmembrane region" description="Helical" evidence="7">
    <location>
        <begin position="65"/>
        <end position="85"/>
    </location>
</feature>
<name>A0A1Y2MV41_PSEAH</name>
<evidence type="ECO:0000256" key="5">
    <source>
        <dbReference type="ARBA" id="ARBA00022989"/>
    </source>
</evidence>
<dbReference type="AlphaFoldDB" id="A0A1Y2MV41"/>
<keyword evidence="4 7" id="KW-0812">Transmembrane</keyword>
<feature type="transmembrane region" description="Helical" evidence="7">
    <location>
        <begin position="12"/>
        <end position="34"/>
    </location>
</feature>
<dbReference type="InterPro" id="IPR000515">
    <property type="entry name" value="MetI-like"/>
</dbReference>
<comment type="similarity">
    <text evidence="7">Belongs to the binding-protein-dependent transport system permease family.</text>
</comment>
<gene>
    <name evidence="9" type="primary">ssuC_8</name>
    <name evidence="9" type="ORF">BG845_03622</name>
</gene>
<keyword evidence="6 7" id="KW-0472">Membrane</keyword>
<dbReference type="Pfam" id="PF00528">
    <property type="entry name" value="BPD_transp_1"/>
    <property type="match status" value="1"/>
</dbReference>
<dbReference type="SUPFAM" id="SSF161098">
    <property type="entry name" value="MetI-like"/>
    <property type="match status" value="1"/>
</dbReference>
<keyword evidence="5 7" id="KW-1133">Transmembrane helix</keyword>
<evidence type="ECO:0000259" key="8">
    <source>
        <dbReference type="PROSITE" id="PS50928"/>
    </source>
</evidence>
<evidence type="ECO:0000256" key="2">
    <source>
        <dbReference type="ARBA" id="ARBA00022448"/>
    </source>
</evidence>
<organism evidence="9 10">
    <name type="scientific">Pseudonocardia autotrophica</name>
    <name type="common">Amycolata autotrophica</name>
    <name type="synonym">Nocardia autotrophica</name>
    <dbReference type="NCBI Taxonomy" id="2074"/>
    <lineage>
        <taxon>Bacteria</taxon>
        <taxon>Bacillati</taxon>
        <taxon>Actinomycetota</taxon>
        <taxon>Actinomycetes</taxon>
        <taxon>Pseudonocardiales</taxon>
        <taxon>Pseudonocardiaceae</taxon>
        <taxon>Pseudonocardia</taxon>
    </lineage>
</organism>
<comment type="subcellular location">
    <subcellularLocation>
        <location evidence="1 7">Cell membrane</location>
        <topology evidence="1 7">Multi-pass membrane protein</topology>
    </subcellularLocation>
</comment>
<dbReference type="Gene3D" id="1.10.3720.10">
    <property type="entry name" value="MetI-like"/>
    <property type="match status" value="1"/>
</dbReference>
<evidence type="ECO:0000256" key="3">
    <source>
        <dbReference type="ARBA" id="ARBA00022475"/>
    </source>
</evidence>
<reference evidence="9 10" key="1">
    <citation type="submission" date="2016-09" db="EMBL/GenBank/DDBJ databases">
        <title>Pseudonocardia autotrophica DSM535, a candidate organism with high potential of specific P450 cytochromes.</title>
        <authorList>
            <person name="Grumaz C."/>
            <person name="Vainshtein Y."/>
            <person name="Kirstahler P."/>
            <person name="Sohn K."/>
        </authorList>
    </citation>
    <scope>NUCLEOTIDE SEQUENCE [LARGE SCALE GENOMIC DNA]</scope>
    <source>
        <strain evidence="9 10">DSM 535</strain>
    </source>
</reference>
<comment type="caution">
    <text evidence="9">The sequence shown here is derived from an EMBL/GenBank/DDBJ whole genome shotgun (WGS) entry which is preliminary data.</text>
</comment>
<keyword evidence="10" id="KW-1185">Reference proteome</keyword>